<protein>
    <submittedName>
        <fullName evidence="5">Amino acid ABC transporter substrate-binding protein</fullName>
    </submittedName>
</protein>
<dbReference type="Gene3D" id="3.40.190.10">
    <property type="entry name" value="Periplasmic binding protein-like II"/>
    <property type="match status" value="2"/>
</dbReference>
<dbReference type="SMART" id="SM00062">
    <property type="entry name" value="PBPb"/>
    <property type="match status" value="1"/>
</dbReference>
<evidence type="ECO:0000313" key="5">
    <source>
        <dbReference type="EMBL" id="MBK0421922.1"/>
    </source>
</evidence>
<feature type="region of interest" description="Disordered" evidence="2">
    <location>
        <begin position="290"/>
        <end position="309"/>
    </location>
</feature>
<feature type="domain" description="Solute-binding protein family 3/N-terminal" evidence="4">
    <location>
        <begin position="46"/>
        <end position="276"/>
    </location>
</feature>
<evidence type="ECO:0000256" key="2">
    <source>
        <dbReference type="SAM" id="MobiDB-lite"/>
    </source>
</evidence>
<evidence type="ECO:0000256" key="1">
    <source>
        <dbReference type="ARBA" id="ARBA00022729"/>
    </source>
</evidence>
<dbReference type="PANTHER" id="PTHR35936:SF19">
    <property type="entry name" value="AMINO-ACID-BINDING PROTEIN YXEM-RELATED"/>
    <property type="match status" value="1"/>
</dbReference>
<comment type="caution">
    <text evidence="5">The sequence shown here is derived from an EMBL/GenBank/DDBJ whole genome shotgun (WGS) entry which is preliminary data.</text>
</comment>
<evidence type="ECO:0000256" key="3">
    <source>
        <dbReference type="SAM" id="SignalP"/>
    </source>
</evidence>
<dbReference type="CDD" id="cd13530">
    <property type="entry name" value="PBP2_peptides_like"/>
    <property type="match status" value="1"/>
</dbReference>
<dbReference type="AlphaFoldDB" id="A0A934UYB7"/>
<dbReference type="RefSeq" id="WP_200132123.1">
    <property type="nucleotide sequence ID" value="NZ_JAEHOI010000006.1"/>
</dbReference>
<gene>
    <name evidence="5" type="ORF">JD292_07520</name>
</gene>
<dbReference type="Proteomes" id="UP000618733">
    <property type="component" value="Unassembled WGS sequence"/>
</dbReference>
<dbReference type="InterPro" id="IPR001638">
    <property type="entry name" value="Solute-binding_3/MltF_N"/>
</dbReference>
<accession>A0A934UYB7</accession>
<organism evidence="5 6">
    <name type="scientific">Leucobacter edaphi</name>
    <dbReference type="NCBI Taxonomy" id="2796472"/>
    <lineage>
        <taxon>Bacteria</taxon>
        <taxon>Bacillati</taxon>
        <taxon>Actinomycetota</taxon>
        <taxon>Actinomycetes</taxon>
        <taxon>Micrococcales</taxon>
        <taxon>Microbacteriaceae</taxon>
        <taxon>Leucobacter</taxon>
    </lineage>
</organism>
<dbReference type="PANTHER" id="PTHR35936">
    <property type="entry name" value="MEMBRANE-BOUND LYTIC MUREIN TRANSGLYCOSYLASE F"/>
    <property type="match status" value="1"/>
</dbReference>
<sequence>MKKKLITATLAAALVVTASLAGCSSGDTEKKGDAGAAKVDTVEDGKLIVTFGPYMPYSGEEGGKAVGLDGDMINEIAKRLDLDVEVAVTDFAGMLSGVQTHRADVAIGTINWTEERAKTAFYTDDTYYNPPVVGSKEGDNFKTIDDLKGKKIGTVTGYSFVDAIPEIDGAEAVLFPRMEDVVEAFAGGRVDAILLDPLVVTYTAKQRPDIKLQTNYLEAPTPEQVKEKPGLAALLPAITALYAGNESVEGALTKEIRAMYKDGTMAKLITEVGGDPKEYMNAPKEVTDRRIGVDRKDGWTPPSAELKSE</sequence>
<dbReference type="Pfam" id="PF00497">
    <property type="entry name" value="SBP_bac_3"/>
    <property type="match status" value="1"/>
</dbReference>
<dbReference type="EMBL" id="JAEHOI010000006">
    <property type="protein sequence ID" value="MBK0421922.1"/>
    <property type="molecule type" value="Genomic_DNA"/>
</dbReference>
<name>A0A934UYB7_9MICO</name>
<dbReference type="PROSITE" id="PS51257">
    <property type="entry name" value="PROKAR_LIPOPROTEIN"/>
    <property type="match status" value="1"/>
</dbReference>
<reference evidence="5" key="1">
    <citation type="submission" date="2020-12" db="EMBL/GenBank/DDBJ databases">
        <title>Leucobacter sp. CAS2, isolated from Chromium sludge.</title>
        <authorList>
            <person name="Xu Z."/>
        </authorList>
    </citation>
    <scope>NUCLEOTIDE SEQUENCE</scope>
    <source>
        <strain evidence="5">CSA2</strain>
    </source>
</reference>
<evidence type="ECO:0000313" key="6">
    <source>
        <dbReference type="Proteomes" id="UP000618733"/>
    </source>
</evidence>
<evidence type="ECO:0000259" key="4">
    <source>
        <dbReference type="SMART" id="SM00062"/>
    </source>
</evidence>
<feature type="signal peptide" evidence="3">
    <location>
        <begin position="1"/>
        <end position="21"/>
    </location>
</feature>
<keyword evidence="1 3" id="KW-0732">Signal</keyword>
<dbReference type="SUPFAM" id="SSF53850">
    <property type="entry name" value="Periplasmic binding protein-like II"/>
    <property type="match status" value="1"/>
</dbReference>
<proteinExistence type="predicted"/>
<feature type="chain" id="PRO_5037083454" evidence="3">
    <location>
        <begin position="22"/>
        <end position="309"/>
    </location>
</feature>
<keyword evidence="6" id="KW-1185">Reference proteome</keyword>